<protein>
    <submittedName>
        <fullName evidence="2">Uncharacterized protein</fullName>
    </submittedName>
</protein>
<feature type="compositionally biased region" description="Polar residues" evidence="1">
    <location>
        <begin position="30"/>
        <end position="47"/>
    </location>
</feature>
<gene>
    <name evidence="2" type="ORF">METZ01_LOCUS273637</name>
</gene>
<dbReference type="AlphaFoldDB" id="A0A382KB84"/>
<evidence type="ECO:0000256" key="1">
    <source>
        <dbReference type="SAM" id="MobiDB-lite"/>
    </source>
</evidence>
<feature type="region of interest" description="Disordered" evidence="1">
    <location>
        <begin position="23"/>
        <end position="47"/>
    </location>
</feature>
<proteinExistence type="predicted"/>
<dbReference type="EMBL" id="UINC01079100">
    <property type="protein sequence ID" value="SVC20783.1"/>
    <property type="molecule type" value="Genomic_DNA"/>
</dbReference>
<sequence length="142" mass="16390">MNSHNYILLLIGCLIISSCSKESNDDSKTKSTNIPQKVSVSTPSKKTNFDTSKLNSVCDCYKEALSTLDEILLVRNNFNSFEEYNKDNQSVKQVKNHLKEWRGIQSYCLQTFKRAMYWENDCYPTDSVEKKRLELNDLGIKS</sequence>
<name>A0A382KB84_9ZZZZ</name>
<evidence type="ECO:0000313" key="2">
    <source>
        <dbReference type="EMBL" id="SVC20783.1"/>
    </source>
</evidence>
<accession>A0A382KB84</accession>
<organism evidence="2">
    <name type="scientific">marine metagenome</name>
    <dbReference type="NCBI Taxonomy" id="408172"/>
    <lineage>
        <taxon>unclassified sequences</taxon>
        <taxon>metagenomes</taxon>
        <taxon>ecological metagenomes</taxon>
    </lineage>
</organism>
<reference evidence="2" key="1">
    <citation type="submission" date="2018-05" db="EMBL/GenBank/DDBJ databases">
        <authorList>
            <person name="Lanie J.A."/>
            <person name="Ng W.-L."/>
            <person name="Kazmierczak K.M."/>
            <person name="Andrzejewski T.M."/>
            <person name="Davidsen T.M."/>
            <person name="Wayne K.J."/>
            <person name="Tettelin H."/>
            <person name="Glass J.I."/>
            <person name="Rusch D."/>
            <person name="Podicherti R."/>
            <person name="Tsui H.-C.T."/>
            <person name="Winkler M.E."/>
        </authorList>
    </citation>
    <scope>NUCLEOTIDE SEQUENCE</scope>
</reference>